<comment type="caution">
    <text evidence="1">The sequence shown here is derived from an EMBL/GenBank/DDBJ whole genome shotgun (WGS) entry which is preliminary data.</text>
</comment>
<name>A0AAV9DEI1_ACOCL</name>
<accession>A0AAV9DEI1</accession>
<dbReference type="AlphaFoldDB" id="A0AAV9DEI1"/>
<proteinExistence type="predicted"/>
<sequence length="93" mass="10509">MGMLGRCVVGLMASLEEQQGGRTPMVNKLIDEGIIEVFVLEQTESHRIGGRWWRWPDELLGLLFDGCKQIARAEKLVDEGGRIGGRWWRQGKG</sequence>
<dbReference type="Proteomes" id="UP001180020">
    <property type="component" value="Unassembled WGS sequence"/>
</dbReference>
<protein>
    <submittedName>
        <fullName evidence="1">Uncharacterized protein</fullName>
    </submittedName>
</protein>
<dbReference type="EMBL" id="JAUJYO010000014">
    <property type="protein sequence ID" value="KAK1298803.1"/>
    <property type="molecule type" value="Genomic_DNA"/>
</dbReference>
<gene>
    <name evidence="1" type="ORF">QJS10_CPB14g00898</name>
</gene>
<reference evidence="1" key="2">
    <citation type="submission" date="2023-06" db="EMBL/GenBank/DDBJ databases">
        <authorList>
            <person name="Ma L."/>
            <person name="Liu K.-W."/>
            <person name="Li Z."/>
            <person name="Hsiao Y.-Y."/>
            <person name="Qi Y."/>
            <person name="Fu T."/>
            <person name="Tang G."/>
            <person name="Zhang D."/>
            <person name="Sun W.-H."/>
            <person name="Liu D.-K."/>
            <person name="Li Y."/>
            <person name="Chen G.-Z."/>
            <person name="Liu X.-D."/>
            <person name="Liao X.-Y."/>
            <person name="Jiang Y.-T."/>
            <person name="Yu X."/>
            <person name="Hao Y."/>
            <person name="Huang J."/>
            <person name="Zhao X.-W."/>
            <person name="Ke S."/>
            <person name="Chen Y.-Y."/>
            <person name="Wu W.-L."/>
            <person name="Hsu J.-L."/>
            <person name="Lin Y.-F."/>
            <person name="Huang M.-D."/>
            <person name="Li C.-Y."/>
            <person name="Huang L."/>
            <person name="Wang Z.-W."/>
            <person name="Zhao X."/>
            <person name="Zhong W.-Y."/>
            <person name="Peng D.-H."/>
            <person name="Ahmad S."/>
            <person name="Lan S."/>
            <person name="Zhang J.-S."/>
            <person name="Tsai W.-C."/>
            <person name="Van De Peer Y."/>
            <person name="Liu Z.-J."/>
        </authorList>
    </citation>
    <scope>NUCLEOTIDE SEQUENCE</scope>
    <source>
        <strain evidence="1">CP</strain>
        <tissue evidence="1">Leaves</tissue>
    </source>
</reference>
<evidence type="ECO:0000313" key="1">
    <source>
        <dbReference type="EMBL" id="KAK1298803.1"/>
    </source>
</evidence>
<evidence type="ECO:0000313" key="2">
    <source>
        <dbReference type="Proteomes" id="UP001180020"/>
    </source>
</evidence>
<keyword evidence="2" id="KW-1185">Reference proteome</keyword>
<reference evidence="1" key="1">
    <citation type="journal article" date="2023" name="Nat. Commun.">
        <title>Diploid and tetraploid genomes of Acorus and the evolution of monocots.</title>
        <authorList>
            <person name="Ma L."/>
            <person name="Liu K.W."/>
            <person name="Li Z."/>
            <person name="Hsiao Y.Y."/>
            <person name="Qi Y."/>
            <person name="Fu T."/>
            <person name="Tang G.D."/>
            <person name="Zhang D."/>
            <person name="Sun W.H."/>
            <person name="Liu D.K."/>
            <person name="Li Y."/>
            <person name="Chen G.Z."/>
            <person name="Liu X.D."/>
            <person name="Liao X.Y."/>
            <person name="Jiang Y.T."/>
            <person name="Yu X."/>
            <person name="Hao Y."/>
            <person name="Huang J."/>
            <person name="Zhao X.W."/>
            <person name="Ke S."/>
            <person name="Chen Y.Y."/>
            <person name="Wu W.L."/>
            <person name="Hsu J.L."/>
            <person name="Lin Y.F."/>
            <person name="Huang M.D."/>
            <person name="Li C.Y."/>
            <person name="Huang L."/>
            <person name="Wang Z.W."/>
            <person name="Zhao X."/>
            <person name="Zhong W.Y."/>
            <person name="Peng D.H."/>
            <person name="Ahmad S."/>
            <person name="Lan S."/>
            <person name="Zhang J.S."/>
            <person name="Tsai W.C."/>
            <person name="Van de Peer Y."/>
            <person name="Liu Z.J."/>
        </authorList>
    </citation>
    <scope>NUCLEOTIDE SEQUENCE</scope>
    <source>
        <strain evidence="1">CP</strain>
    </source>
</reference>
<organism evidence="1 2">
    <name type="scientific">Acorus calamus</name>
    <name type="common">Sweet flag</name>
    <dbReference type="NCBI Taxonomy" id="4465"/>
    <lineage>
        <taxon>Eukaryota</taxon>
        <taxon>Viridiplantae</taxon>
        <taxon>Streptophyta</taxon>
        <taxon>Embryophyta</taxon>
        <taxon>Tracheophyta</taxon>
        <taxon>Spermatophyta</taxon>
        <taxon>Magnoliopsida</taxon>
        <taxon>Liliopsida</taxon>
        <taxon>Acoraceae</taxon>
        <taxon>Acorus</taxon>
    </lineage>
</organism>